<protein>
    <submittedName>
        <fullName evidence="1">Uncharacterized protein</fullName>
    </submittedName>
</protein>
<sequence length="243" mass="28234">MKQTEFELPFKFTKGENYKGKNIISFSSAGRYFTLGTDEVNPIVISGPVKELLDILVKLTDENDHILTDKDHIQQLPSSFPLICRLIQIQFPDIFVHLVTNKYPDNTFKTKIVISGRTRYNHVINNQIISYYPSNKSIIIKDRDMSNINNNIHIPLISHSYCLNNMKKYTEDHIQHILNIEKEVLKNGTKCIPDTQPAYQTICQWINKSIKKINSSNLQPNLFTCNNNKSNKNFIRQKKYTNN</sequence>
<proteinExistence type="predicted"/>
<name>A0A6C0E8V1_9ZZZZ</name>
<reference evidence="1" key="1">
    <citation type="journal article" date="2020" name="Nature">
        <title>Giant virus diversity and host interactions through global metagenomics.</title>
        <authorList>
            <person name="Schulz F."/>
            <person name="Roux S."/>
            <person name="Paez-Espino D."/>
            <person name="Jungbluth S."/>
            <person name="Walsh D.A."/>
            <person name="Denef V.J."/>
            <person name="McMahon K.D."/>
            <person name="Konstantinidis K.T."/>
            <person name="Eloe-Fadrosh E.A."/>
            <person name="Kyrpides N.C."/>
            <person name="Woyke T."/>
        </authorList>
    </citation>
    <scope>NUCLEOTIDE SEQUENCE</scope>
    <source>
        <strain evidence="1">GVMAG-M-3300023179-150</strain>
    </source>
</reference>
<organism evidence="1">
    <name type="scientific">viral metagenome</name>
    <dbReference type="NCBI Taxonomy" id="1070528"/>
    <lineage>
        <taxon>unclassified sequences</taxon>
        <taxon>metagenomes</taxon>
        <taxon>organismal metagenomes</taxon>
    </lineage>
</organism>
<accession>A0A6C0E8V1</accession>
<evidence type="ECO:0000313" key="1">
    <source>
        <dbReference type="EMBL" id="QHT24689.1"/>
    </source>
</evidence>
<dbReference type="AlphaFoldDB" id="A0A6C0E8V1"/>
<dbReference type="EMBL" id="MN739748">
    <property type="protein sequence ID" value="QHT24689.1"/>
    <property type="molecule type" value="Genomic_DNA"/>
</dbReference>